<dbReference type="PROSITE" id="PS51257">
    <property type="entry name" value="PROKAR_LIPOPROTEIN"/>
    <property type="match status" value="1"/>
</dbReference>
<evidence type="ECO:0000313" key="3">
    <source>
        <dbReference type="EMBL" id="GLF93782.1"/>
    </source>
</evidence>
<keyword evidence="4" id="KW-1185">Reference proteome</keyword>
<organism evidence="3 4">
    <name type="scientific">Streptomyces yaizuensis</name>
    <dbReference type="NCBI Taxonomy" id="2989713"/>
    <lineage>
        <taxon>Bacteria</taxon>
        <taxon>Bacillati</taxon>
        <taxon>Actinomycetota</taxon>
        <taxon>Actinomycetes</taxon>
        <taxon>Kitasatosporales</taxon>
        <taxon>Streptomycetaceae</taxon>
        <taxon>Streptomyces</taxon>
    </lineage>
</organism>
<dbReference type="Proteomes" id="UP001291653">
    <property type="component" value="Unassembled WGS sequence"/>
</dbReference>
<evidence type="ECO:0000256" key="2">
    <source>
        <dbReference type="SAM" id="SignalP"/>
    </source>
</evidence>
<feature type="signal peptide" evidence="2">
    <location>
        <begin position="1"/>
        <end position="22"/>
    </location>
</feature>
<reference evidence="3 4" key="1">
    <citation type="submission" date="2022-10" db="EMBL/GenBank/DDBJ databases">
        <title>Draft genome sequence of Streptomyces sp. YSPA8.</title>
        <authorList>
            <person name="Moriuchi R."/>
            <person name="Dohra H."/>
            <person name="Yamamura H."/>
            <person name="Kodani S."/>
        </authorList>
    </citation>
    <scope>NUCLEOTIDE SEQUENCE [LARGE SCALE GENOMIC DNA]</scope>
    <source>
        <strain evidence="3 4">YSPA8</strain>
    </source>
</reference>
<name>A0ABQ5NTV8_9ACTN</name>
<evidence type="ECO:0000313" key="4">
    <source>
        <dbReference type="Proteomes" id="UP001291653"/>
    </source>
</evidence>
<feature type="region of interest" description="Disordered" evidence="1">
    <location>
        <begin position="26"/>
        <end position="46"/>
    </location>
</feature>
<feature type="chain" id="PRO_5045042480" evidence="2">
    <location>
        <begin position="23"/>
        <end position="231"/>
    </location>
</feature>
<gene>
    <name evidence="3" type="ORF">SYYSPA8_05815</name>
</gene>
<proteinExistence type="predicted"/>
<comment type="caution">
    <text evidence="3">The sequence shown here is derived from an EMBL/GenBank/DDBJ whole genome shotgun (WGS) entry which is preliminary data.</text>
</comment>
<dbReference type="EMBL" id="BSBI01000002">
    <property type="protein sequence ID" value="GLF93782.1"/>
    <property type="molecule type" value="Genomic_DNA"/>
</dbReference>
<protein>
    <submittedName>
        <fullName evidence="3">Sensor domain-containing protein</fullName>
    </submittedName>
</protein>
<sequence length="231" mass="23845">MRHRMRRGAGLVLALSALVLTAACGSGDEKKTGTDSTAQGEKGGIRTEGMPAVLLAVEDLPPGYKPGQPGPTGGATTKAAKPECQPIAAFLDERIAGATLGGSVDFEGPGGSTQLSQQMFTLPGTGSADLVRDIGAAVGQCARFDATVGGETMTIGVQPIDGPKVGEESRTLNLTTEIKQLQMTFDIQVLVASEGVGLTRLTHVPGKPADRKNFADLARRAGDKFVRGMRG</sequence>
<evidence type="ECO:0000256" key="1">
    <source>
        <dbReference type="SAM" id="MobiDB-lite"/>
    </source>
</evidence>
<accession>A0ABQ5NTV8</accession>
<keyword evidence="2" id="KW-0732">Signal</keyword>